<dbReference type="PANTHER" id="PTHR33930:SF2">
    <property type="entry name" value="BLR3452 PROTEIN"/>
    <property type="match status" value="1"/>
</dbReference>
<dbReference type="PANTHER" id="PTHR33930">
    <property type="entry name" value="ALKYL HYDROPEROXIDE REDUCTASE AHPD"/>
    <property type="match status" value="1"/>
</dbReference>
<dbReference type="SUPFAM" id="SSF69118">
    <property type="entry name" value="AhpD-like"/>
    <property type="match status" value="1"/>
</dbReference>
<comment type="caution">
    <text evidence="2">The sequence shown here is derived from an EMBL/GenBank/DDBJ whole genome shotgun (WGS) entry which is preliminary data.</text>
</comment>
<proteinExistence type="predicted"/>
<reference evidence="2 3" key="1">
    <citation type="submission" date="2019-12" db="EMBL/GenBank/DDBJ databases">
        <title>Whole-genome analyses of novel actinobacteria.</title>
        <authorList>
            <person name="Sahin N."/>
            <person name="Saygin H."/>
        </authorList>
    </citation>
    <scope>NUCLEOTIDE SEQUENCE [LARGE SCALE GENOMIC DNA]</scope>
    <source>
        <strain evidence="2 3">KC615</strain>
    </source>
</reference>
<feature type="domain" description="Carboxymuconolactone decarboxylase-like" evidence="1">
    <location>
        <begin position="31"/>
        <end position="112"/>
    </location>
</feature>
<dbReference type="Proteomes" id="UP000430692">
    <property type="component" value="Unassembled WGS sequence"/>
</dbReference>
<dbReference type="NCBIfam" id="TIGR00778">
    <property type="entry name" value="ahpD_dom"/>
    <property type="match status" value="1"/>
</dbReference>
<evidence type="ECO:0000313" key="2">
    <source>
        <dbReference type="EMBL" id="MXQ55972.1"/>
    </source>
</evidence>
<dbReference type="InterPro" id="IPR003779">
    <property type="entry name" value="CMD-like"/>
</dbReference>
<dbReference type="AlphaFoldDB" id="A0A6I4W6N2"/>
<name>A0A6I4W6N2_9BACL</name>
<protein>
    <submittedName>
        <fullName evidence="2">Carboxymuconolactone decarboxylase family protein</fullName>
    </submittedName>
</protein>
<accession>A0A6I4W6N2</accession>
<organism evidence="2 3">
    <name type="scientific">Shimazuella alba</name>
    <dbReference type="NCBI Taxonomy" id="2690964"/>
    <lineage>
        <taxon>Bacteria</taxon>
        <taxon>Bacillati</taxon>
        <taxon>Bacillota</taxon>
        <taxon>Bacilli</taxon>
        <taxon>Bacillales</taxon>
        <taxon>Thermoactinomycetaceae</taxon>
        <taxon>Shimazuella</taxon>
    </lineage>
</organism>
<dbReference type="EMBL" id="WUUL01000025">
    <property type="protein sequence ID" value="MXQ55972.1"/>
    <property type="molecule type" value="Genomic_DNA"/>
</dbReference>
<dbReference type="Gene3D" id="1.20.1290.10">
    <property type="entry name" value="AhpD-like"/>
    <property type="match status" value="1"/>
</dbReference>
<dbReference type="InterPro" id="IPR029032">
    <property type="entry name" value="AhpD-like"/>
</dbReference>
<sequence length="123" mass="13395">MEVDYMIDNSIQDSLLNYKEGLGNLAKHLPNVVSNYNKFTEACFDEGALTKKTKHLIALGLGVYSNDEYCIIYHTKGAIDNGATEQEVMEAAAVTTAFGGGMAMSQTVTLVQDALSSFQNHTH</sequence>
<dbReference type="Pfam" id="PF02627">
    <property type="entry name" value="CMD"/>
    <property type="match status" value="1"/>
</dbReference>
<keyword evidence="3" id="KW-1185">Reference proteome</keyword>
<evidence type="ECO:0000259" key="1">
    <source>
        <dbReference type="Pfam" id="PF02627"/>
    </source>
</evidence>
<dbReference type="GO" id="GO:0051920">
    <property type="term" value="F:peroxiredoxin activity"/>
    <property type="evidence" value="ECO:0007669"/>
    <property type="project" value="InterPro"/>
</dbReference>
<gene>
    <name evidence="2" type="ORF">GSM42_20045</name>
</gene>
<evidence type="ECO:0000313" key="3">
    <source>
        <dbReference type="Proteomes" id="UP000430692"/>
    </source>
</evidence>
<dbReference type="InterPro" id="IPR004675">
    <property type="entry name" value="AhpD_core"/>
</dbReference>